<evidence type="ECO:0000259" key="1">
    <source>
        <dbReference type="Pfam" id="PF21837"/>
    </source>
</evidence>
<name>A0AAQ2HYH7_9PSED</name>
<organism evidence="2 3">
    <name type="scientific">Pseudomonas atacamensis</name>
    <dbReference type="NCBI Taxonomy" id="2565368"/>
    <lineage>
        <taxon>Bacteria</taxon>
        <taxon>Pseudomonadati</taxon>
        <taxon>Pseudomonadota</taxon>
        <taxon>Gammaproteobacteria</taxon>
        <taxon>Pseudomonadales</taxon>
        <taxon>Pseudomonadaceae</taxon>
        <taxon>Pseudomonas</taxon>
    </lineage>
</organism>
<dbReference type="EMBL" id="SSBS01000009">
    <property type="protein sequence ID" value="THF26457.1"/>
    <property type="molecule type" value="Genomic_DNA"/>
</dbReference>
<gene>
    <name evidence="2" type="ORF">E5170_26985</name>
</gene>
<dbReference type="Proteomes" id="UP000310574">
    <property type="component" value="Unassembled WGS sequence"/>
</dbReference>
<proteinExistence type="predicted"/>
<reference evidence="2 3" key="1">
    <citation type="submission" date="2019-04" db="EMBL/GenBank/DDBJ databases">
        <title>Draft genome sequence of Pseudomonas sp. M7D1 isolated from rhizosphere of plant the flowery desert.</title>
        <authorList>
            <person name="Poblete-Morales M."/>
            <person name="Plaza N."/>
            <person name="Corsini G."/>
            <person name="Silva E."/>
        </authorList>
    </citation>
    <scope>NUCLEOTIDE SEQUENCE [LARGE SCALE GENOMIC DNA]</scope>
    <source>
        <strain evidence="2 3">M7D1</strain>
    </source>
</reference>
<dbReference type="Pfam" id="PF21837">
    <property type="entry name" value="DUF6896"/>
    <property type="match status" value="1"/>
</dbReference>
<dbReference type="AlphaFoldDB" id="A0AAQ2HYH7"/>
<evidence type="ECO:0000313" key="3">
    <source>
        <dbReference type="Proteomes" id="UP000310574"/>
    </source>
</evidence>
<feature type="domain" description="DUF6896" evidence="1">
    <location>
        <begin position="8"/>
        <end position="133"/>
    </location>
</feature>
<accession>A0AAQ2HYH7</accession>
<sequence length="144" mass="16941">MSNNMIRLEDLIKGFLSKVEEGTTLLQEKFGTRNILRLWRSGKIERCGEIIDGVEYELHGIGCAIHFPTDSVDFDYGSNNRIDGFDEWRLYIYATDRPLRYKKYTNMKFLEREFKTYIDAGRIKKMSPSDDLYVLIDPHENSEN</sequence>
<comment type="caution">
    <text evidence="2">The sequence shown here is derived from an EMBL/GenBank/DDBJ whole genome shotgun (WGS) entry which is preliminary data.</text>
</comment>
<protein>
    <recommendedName>
        <fullName evidence="1">DUF6896 domain-containing protein</fullName>
    </recommendedName>
</protein>
<dbReference type="InterPro" id="IPR054191">
    <property type="entry name" value="DUF6896"/>
</dbReference>
<evidence type="ECO:0000313" key="2">
    <source>
        <dbReference type="EMBL" id="THF26457.1"/>
    </source>
</evidence>